<feature type="compositionally biased region" description="Basic and acidic residues" evidence="1">
    <location>
        <begin position="336"/>
        <end position="351"/>
    </location>
</feature>
<dbReference type="InterPro" id="IPR047682">
    <property type="entry name" value="SepH-like"/>
</dbReference>
<dbReference type="Pfam" id="PF11268">
    <property type="entry name" value="DUF3071"/>
    <property type="match status" value="1"/>
</dbReference>
<feature type="compositionally biased region" description="Polar residues" evidence="1">
    <location>
        <begin position="199"/>
        <end position="216"/>
    </location>
</feature>
<evidence type="ECO:0000259" key="2">
    <source>
        <dbReference type="Pfam" id="PF11268"/>
    </source>
</evidence>
<organism evidence="3 4">
    <name type="scientific">Leucobacter exalbidus</name>
    <dbReference type="NCBI Taxonomy" id="662960"/>
    <lineage>
        <taxon>Bacteria</taxon>
        <taxon>Bacillati</taxon>
        <taxon>Actinomycetota</taxon>
        <taxon>Actinomycetes</taxon>
        <taxon>Micrococcales</taxon>
        <taxon>Microbacteriaceae</taxon>
        <taxon>Leucobacter</taxon>
    </lineage>
</organism>
<dbReference type="InterPro" id="IPR021421">
    <property type="entry name" value="DUF3071"/>
</dbReference>
<reference evidence="3" key="1">
    <citation type="submission" date="2021-02" db="EMBL/GenBank/DDBJ databases">
        <title>Sequencing the genomes of 1000 actinobacteria strains.</title>
        <authorList>
            <person name="Klenk H.-P."/>
        </authorList>
    </citation>
    <scope>NUCLEOTIDE SEQUENCE</scope>
    <source>
        <strain evidence="3">DSM 22850</strain>
    </source>
</reference>
<evidence type="ECO:0000256" key="1">
    <source>
        <dbReference type="SAM" id="MobiDB-lite"/>
    </source>
</evidence>
<evidence type="ECO:0000313" key="4">
    <source>
        <dbReference type="Proteomes" id="UP000675163"/>
    </source>
</evidence>
<comment type="caution">
    <text evidence="3">The sequence shown here is derived from an EMBL/GenBank/DDBJ whole genome shotgun (WGS) entry which is preliminary data.</text>
</comment>
<dbReference type="Proteomes" id="UP000675163">
    <property type="component" value="Unassembled WGS sequence"/>
</dbReference>
<feature type="compositionally biased region" description="Low complexity" evidence="1">
    <location>
        <begin position="305"/>
        <end position="314"/>
    </location>
</feature>
<dbReference type="RefSeq" id="WP_245189830.1">
    <property type="nucleotide sequence ID" value="NZ_JAFIDA010000001.1"/>
</dbReference>
<feature type="compositionally biased region" description="Low complexity" evidence="1">
    <location>
        <begin position="486"/>
        <end position="496"/>
    </location>
</feature>
<evidence type="ECO:0000313" key="3">
    <source>
        <dbReference type="EMBL" id="MBP1325197.1"/>
    </source>
</evidence>
<feature type="compositionally biased region" description="Polar residues" evidence="1">
    <location>
        <begin position="384"/>
        <end position="400"/>
    </location>
</feature>
<feature type="compositionally biased region" description="Low complexity" evidence="1">
    <location>
        <begin position="454"/>
        <end position="467"/>
    </location>
</feature>
<dbReference type="NCBIfam" id="NF040712">
    <property type="entry name" value="SepH"/>
    <property type="match status" value="1"/>
</dbReference>
<proteinExistence type="predicted"/>
<feature type="compositionally biased region" description="Basic and acidic residues" evidence="1">
    <location>
        <begin position="247"/>
        <end position="260"/>
    </location>
</feature>
<feature type="region of interest" description="Disordered" evidence="1">
    <location>
        <begin position="486"/>
        <end position="524"/>
    </location>
</feature>
<name>A0A940PR97_9MICO</name>
<accession>A0A940PR97</accession>
<sequence>MNELRFVRREERSLILANASDDEFRLVIDDLLMSELKHASRKERETGRVRPREIQSLVRAGKSRAEIAAMTGLEEADIERYEEPVLAERRYILDRAHAIPVRTDANDDSDQQFGAVIAERLIVLEAEATDWSAWRDEETGWLISLEFISRDVAHRALWSFDHRKQTLAPINSDAVSMSKQGDVGDRLIPKLRAVDNGDRTSQFAEVSEPQSDSPAQSRPAPAPLTPAVAAADRATAAQSTTPAQAKPEAKSDSKSEKPAGDDAAQTRPKPAAAPHAPAAVASPAAPPAAPVNNVFTAARVNAEQPAKVAKGAPVAPAPLPKRISKPAAPLDANAEYARRREIDQRAIKSDDSGPVDFSQTADLLDALRRRRGERKLAEVKAPDNTDTTPIQTPAQASQPTAPRPEAPATVETVPADAAPLRGLKKSRSIWGGAGVASGVTPDSLASDSDTSRDAQAAPAEPAAPAQPKSLVPVTLAATPALTNVTAAPPADAAADARAPKKGRASIPSWDDILFGTRSDEDPAT</sequence>
<feature type="domain" description="DUF3071" evidence="2">
    <location>
        <begin position="1"/>
        <end position="160"/>
    </location>
</feature>
<dbReference type="EMBL" id="JAFIDA010000001">
    <property type="protein sequence ID" value="MBP1325197.1"/>
    <property type="molecule type" value="Genomic_DNA"/>
</dbReference>
<feature type="compositionally biased region" description="Basic and acidic residues" evidence="1">
    <location>
        <begin position="374"/>
        <end position="383"/>
    </location>
</feature>
<dbReference type="AlphaFoldDB" id="A0A940PR97"/>
<feature type="region of interest" description="Disordered" evidence="1">
    <location>
        <begin position="304"/>
        <end position="471"/>
    </location>
</feature>
<gene>
    <name evidence="3" type="ORF">JOF28_000429</name>
</gene>
<feature type="compositionally biased region" description="Low complexity" evidence="1">
    <location>
        <begin position="268"/>
        <end position="283"/>
    </location>
</feature>
<feature type="compositionally biased region" description="Low complexity" evidence="1">
    <location>
        <begin position="225"/>
        <end position="245"/>
    </location>
</feature>
<feature type="region of interest" description="Disordered" evidence="1">
    <location>
        <begin position="191"/>
        <end position="290"/>
    </location>
</feature>
<protein>
    <recommendedName>
        <fullName evidence="2">DUF3071 domain-containing protein</fullName>
    </recommendedName>
</protein>
<keyword evidence="4" id="KW-1185">Reference proteome</keyword>